<proteinExistence type="predicted"/>
<dbReference type="EMBL" id="JABACJ020000005">
    <property type="protein sequence ID" value="MBU3875683.1"/>
    <property type="molecule type" value="Genomic_DNA"/>
</dbReference>
<accession>A0ABS6D262</accession>
<evidence type="ECO:0008006" key="3">
    <source>
        <dbReference type="Google" id="ProtNLM"/>
    </source>
</evidence>
<comment type="caution">
    <text evidence="1">The sequence shown here is derived from an EMBL/GenBank/DDBJ whole genome shotgun (WGS) entry which is preliminary data.</text>
</comment>
<dbReference type="RefSeq" id="WP_216240721.1">
    <property type="nucleotide sequence ID" value="NZ_JABACJ020000005.1"/>
</dbReference>
<dbReference type="Proteomes" id="UP000723714">
    <property type="component" value="Unassembled WGS sequence"/>
</dbReference>
<sequence>MENITNKDELLEQILNELDHTFHDEAFEKKINGIIKRGKAYLNDKFGSEINFAEDGIAMELLVSYCRYGRSNAIEQFRHDFQTELTALALRGALKSAESGETQ</sequence>
<evidence type="ECO:0000313" key="1">
    <source>
        <dbReference type="EMBL" id="MBU3875683.1"/>
    </source>
</evidence>
<name>A0ABS6D262_9FIRM</name>
<protein>
    <recommendedName>
        <fullName evidence="3">Gp6-like head-tail connector protein</fullName>
    </recommendedName>
</protein>
<reference evidence="1 2" key="1">
    <citation type="submission" date="2021-06" db="EMBL/GenBank/DDBJ databases">
        <title>Faecalicatena sp. nov. isolated from porcine feces.</title>
        <authorList>
            <person name="Oh B.S."/>
            <person name="Lee J.H."/>
        </authorList>
    </citation>
    <scope>NUCLEOTIDE SEQUENCE [LARGE SCALE GENOMIC DNA]</scope>
    <source>
        <strain evidence="1 2">AGMB00832</strain>
    </source>
</reference>
<gene>
    <name evidence="1" type="ORF">HGO97_007655</name>
</gene>
<keyword evidence="2" id="KW-1185">Reference proteome</keyword>
<evidence type="ECO:0000313" key="2">
    <source>
        <dbReference type="Proteomes" id="UP000723714"/>
    </source>
</evidence>
<organism evidence="1 2">
    <name type="scientific">Faecalicatena faecalis</name>
    <dbReference type="NCBI Taxonomy" id="2726362"/>
    <lineage>
        <taxon>Bacteria</taxon>
        <taxon>Bacillati</taxon>
        <taxon>Bacillota</taxon>
        <taxon>Clostridia</taxon>
        <taxon>Lachnospirales</taxon>
        <taxon>Lachnospiraceae</taxon>
        <taxon>Faecalicatena</taxon>
    </lineage>
</organism>